<name>A0A067JV37_JATCU</name>
<keyword evidence="3" id="KW-1185">Reference proteome</keyword>
<proteinExistence type="predicted"/>
<gene>
    <name evidence="2" type="ORF">JCGZ_19981</name>
</gene>
<dbReference type="Proteomes" id="UP000027138">
    <property type="component" value="Unassembled WGS sequence"/>
</dbReference>
<feature type="compositionally biased region" description="Acidic residues" evidence="1">
    <location>
        <begin position="14"/>
        <end position="25"/>
    </location>
</feature>
<dbReference type="STRING" id="180498.A0A067JV37"/>
<organism evidence="2 3">
    <name type="scientific">Jatropha curcas</name>
    <name type="common">Barbados nut</name>
    <dbReference type="NCBI Taxonomy" id="180498"/>
    <lineage>
        <taxon>Eukaryota</taxon>
        <taxon>Viridiplantae</taxon>
        <taxon>Streptophyta</taxon>
        <taxon>Embryophyta</taxon>
        <taxon>Tracheophyta</taxon>
        <taxon>Spermatophyta</taxon>
        <taxon>Magnoliopsida</taxon>
        <taxon>eudicotyledons</taxon>
        <taxon>Gunneridae</taxon>
        <taxon>Pentapetalae</taxon>
        <taxon>rosids</taxon>
        <taxon>fabids</taxon>
        <taxon>Malpighiales</taxon>
        <taxon>Euphorbiaceae</taxon>
        <taxon>Crotonoideae</taxon>
        <taxon>Jatropheae</taxon>
        <taxon>Jatropha</taxon>
    </lineage>
</organism>
<reference evidence="2 3" key="1">
    <citation type="journal article" date="2014" name="PLoS ONE">
        <title>Global Analysis of Gene Expression Profiles in Physic Nut (Jatropha curcas L.) Seedlings Exposed to Salt Stress.</title>
        <authorList>
            <person name="Zhang L."/>
            <person name="Zhang C."/>
            <person name="Wu P."/>
            <person name="Chen Y."/>
            <person name="Li M."/>
            <person name="Jiang H."/>
            <person name="Wu G."/>
        </authorList>
    </citation>
    <scope>NUCLEOTIDE SEQUENCE [LARGE SCALE GENOMIC DNA]</scope>
    <source>
        <strain evidence="3">cv. GZQX0401</strain>
        <tissue evidence="2">Young leaves</tissue>
    </source>
</reference>
<dbReference type="OrthoDB" id="270624at2759"/>
<evidence type="ECO:0000313" key="3">
    <source>
        <dbReference type="Proteomes" id="UP000027138"/>
    </source>
</evidence>
<feature type="compositionally biased region" description="Basic and acidic residues" evidence="1">
    <location>
        <begin position="26"/>
        <end position="35"/>
    </location>
</feature>
<protein>
    <submittedName>
        <fullName evidence="2">Uncharacterized protein</fullName>
    </submittedName>
</protein>
<dbReference type="AlphaFoldDB" id="A0A067JV37"/>
<accession>A0A067JV37</accession>
<evidence type="ECO:0000256" key="1">
    <source>
        <dbReference type="SAM" id="MobiDB-lite"/>
    </source>
</evidence>
<sequence>MINIGALEKSGESGSEEDDDEDMEVDTSKQTDEAKQALAIADALGRTPKNKKPITKFDDITDGLKEVDLHNYNEEDEGIELFSKGLGNLYYPSNDMEPYLKDKNEPCVSH</sequence>
<evidence type="ECO:0000313" key="2">
    <source>
        <dbReference type="EMBL" id="KDP27722.1"/>
    </source>
</evidence>
<feature type="region of interest" description="Disordered" evidence="1">
    <location>
        <begin position="1"/>
        <end position="36"/>
    </location>
</feature>
<dbReference type="EMBL" id="KK914804">
    <property type="protein sequence ID" value="KDP27722.1"/>
    <property type="molecule type" value="Genomic_DNA"/>
</dbReference>